<feature type="compositionally biased region" description="Low complexity" evidence="1">
    <location>
        <begin position="330"/>
        <end position="350"/>
    </location>
</feature>
<feature type="region of interest" description="Disordered" evidence="1">
    <location>
        <begin position="942"/>
        <end position="997"/>
    </location>
</feature>
<accession>A0AAF0IKI5</accession>
<dbReference type="Pfam" id="PF24054">
    <property type="entry name" value="DUF7357"/>
    <property type="match status" value="1"/>
</dbReference>
<feature type="region of interest" description="Disordered" evidence="1">
    <location>
        <begin position="221"/>
        <end position="260"/>
    </location>
</feature>
<dbReference type="Proteomes" id="UP001219355">
    <property type="component" value="Chromosome 3"/>
</dbReference>
<name>A0AAF0IKI5_9EURO</name>
<reference evidence="3" key="1">
    <citation type="submission" date="2023-03" db="EMBL/GenBank/DDBJ databases">
        <title>Emydomyces testavorans Genome Sequence.</title>
        <authorList>
            <person name="Hoyer L."/>
        </authorList>
    </citation>
    <scope>NUCLEOTIDE SEQUENCE</scope>
    <source>
        <strain evidence="3">16-2883</strain>
    </source>
</reference>
<feature type="compositionally biased region" description="Basic residues" evidence="1">
    <location>
        <begin position="1262"/>
        <end position="1271"/>
    </location>
</feature>
<feature type="compositionally biased region" description="Polar residues" evidence="1">
    <location>
        <begin position="964"/>
        <end position="997"/>
    </location>
</feature>
<feature type="compositionally biased region" description="Polar residues" evidence="1">
    <location>
        <begin position="807"/>
        <end position="817"/>
    </location>
</feature>
<sequence>MRLHLVIQRHDLPVVRILWTIPSCTPRLSNQPSAASSFTGRGTQTLTTGSRSSAGTSFNTALTSFSTVGGCTIAQLLADVNEVIPLETQPTQSEDQNDGGPWALEDYVAELMGSECLHFMRVETLLRDGDELVQEELAVEDVTDYILCRFSIRPLHYEELAARQITGRHQIAVDGTHLIDGVAFGKGYLKRDVSSRPAVNIPPRNKRRRIGEEGWDRDRSVIRDLVPTVSPPRPEETECGPRNTNPSSAELEQDEDGDDKQSQALMTTSYTQVETQPIEQASPSGADNTAIVSVVDMPGQIATVLGREAKSPQQAEGTNKLLTDRHEKSILASSSSAPSESESDISSDSKGPSEHDSDSDLLSSDSSTGVSSSLSSSLSSDGSSSVSDADVSVNKTPKSLLEKGTHGAKSILQPIVNPPGAGSRRTKHSNIRTKMRRRLTKLKAAGVLHENANFNDLRVWEQAGVWKNEPKKSERVVEETEISSHEKVELAKRRAQLLRDIETDGEDVTPGSMERDCEVLQAASSIGSQIKPVAEAPLPKKGAKLDLTSTRRLLFGSLGLRTTKIKSNAERVKTQLAEKLKKFEPKTKEGESKERFGPAEKIQALVPVENWQDFIILKATECIYEDVEIPSPPFPFVQRWDAESQKQIRERRNHQNFQCRKRKRKSRAHVYNTNSEHYGNGGGFNTEITLNYSDEECNAERIYPVDVEDATEREENAQQVAAERIVESTPTQSEADLPLLENISSLLVLTEDHIKPGAVIAFKQLEVSKATNWQPVVSDYRTAVVEQLCDGSTIQLRLAKRDREQRPQNQDPSSRQYSGFEMPGYDEEQGEDDGIRDLDVDQLMEPKLVRPAPTGNSGEIMVEQIQGNDLPEHIPDSIAQGPEGMEMTEISSQTRHDISQLIDDAGFRSAIDSDLNISDRFPTVNNPAKDDLSVQADNDDPVIESPAFSGFDTSPPHEIKQRTSRNTNLGPLNTTKATNNIGVEESTSVPTGSAKNSAQQVNPVIAAPLMPSDDGLHYITDPDNTVSAGDMAHASQISKCKSLSLANIHCSQSQDQETPFQDSQAESLLSTVPPTVQQNDTQNDRPGSAASSTVTNPFFEGDRGLFAETSDVLTPEAMVPSTAPPTVSDSSKFKKPAKSKRKILSSPQQSSPQPQFFYKDDDKDKNYEPQLPKSSKPKGQSKSPQKAKVEPMSSQASIPKSQIPEGSQIVDLTLSSDPILSDSSDGDFAKSLRLPGWVQKRTRRSIRTRSSKSEKDALPSPRRARTRRSVI</sequence>
<evidence type="ECO:0000259" key="2">
    <source>
        <dbReference type="Pfam" id="PF24054"/>
    </source>
</evidence>
<feature type="region of interest" description="Disordered" evidence="1">
    <location>
        <begin position="799"/>
        <end position="833"/>
    </location>
</feature>
<proteinExistence type="predicted"/>
<feature type="compositionally biased region" description="Polar residues" evidence="1">
    <location>
        <begin position="311"/>
        <end position="321"/>
    </location>
</feature>
<evidence type="ECO:0000256" key="1">
    <source>
        <dbReference type="SAM" id="MobiDB-lite"/>
    </source>
</evidence>
<feature type="domain" description="DUF7357" evidence="2">
    <location>
        <begin position="1"/>
        <end position="204"/>
    </location>
</feature>
<dbReference type="InterPro" id="IPR055781">
    <property type="entry name" value="DUF7357"/>
</dbReference>
<feature type="compositionally biased region" description="Basic residues" evidence="1">
    <location>
        <begin position="1133"/>
        <end position="1143"/>
    </location>
</feature>
<feature type="compositionally biased region" description="Low complexity" evidence="1">
    <location>
        <begin position="1145"/>
        <end position="1155"/>
    </location>
</feature>
<feature type="compositionally biased region" description="Low complexity" evidence="1">
    <location>
        <begin position="1169"/>
        <end position="1186"/>
    </location>
</feature>
<feature type="region of interest" description="Disordered" evidence="1">
    <location>
        <begin position="305"/>
        <end position="429"/>
    </location>
</feature>
<feature type="compositionally biased region" description="Low complexity" evidence="1">
    <location>
        <begin position="1211"/>
        <end position="1223"/>
    </location>
</feature>
<keyword evidence="4" id="KW-1185">Reference proteome</keyword>
<organism evidence="3 4">
    <name type="scientific">Emydomyces testavorans</name>
    <dbReference type="NCBI Taxonomy" id="2070801"/>
    <lineage>
        <taxon>Eukaryota</taxon>
        <taxon>Fungi</taxon>
        <taxon>Dikarya</taxon>
        <taxon>Ascomycota</taxon>
        <taxon>Pezizomycotina</taxon>
        <taxon>Eurotiomycetes</taxon>
        <taxon>Eurotiomycetidae</taxon>
        <taxon>Onygenales</taxon>
        <taxon>Nannizziopsiaceae</taxon>
        <taxon>Emydomyces</taxon>
    </lineage>
</organism>
<gene>
    <name evidence="3" type="ORF">PRK78_005328</name>
</gene>
<feature type="region of interest" description="Disordered" evidence="1">
    <location>
        <begin position="1074"/>
        <end position="1101"/>
    </location>
</feature>
<feature type="compositionally biased region" description="Polar residues" evidence="1">
    <location>
        <begin position="1074"/>
        <end position="1096"/>
    </location>
</feature>
<evidence type="ECO:0000313" key="4">
    <source>
        <dbReference type="Proteomes" id="UP001219355"/>
    </source>
</evidence>
<feature type="region of interest" description="Disordered" evidence="1">
    <location>
        <begin position="1117"/>
        <end position="1271"/>
    </location>
</feature>
<dbReference type="AlphaFoldDB" id="A0AAF0IKI5"/>
<protein>
    <recommendedName>
        <fullName evidence="2">DUF7357 domain-containing protein</fullName>
    </recommendedName>
</protein>
<evidence type="ECO:0000313" key="3">
    <source>
        <dbReference type="EMBL" id="WEW59847.1"/>
    </source>
</evidence>
<feature type="compositionally biased region" description="Basic and acidic residues" evidence="1">
    <location>
        <begin position="1158"/>
        <end position="1167"/>
    </location>
</feature>
<feature type="region of interest" description="Disordered" evidence="1">
    <location>
        <begin position="29"/>
        <end position="54"/>
    </location>
</feature>
<feature type="compositionally biased region" description="Basic residues" evidence="1">
    <location>
        <begin position="1240"/>
        <end position="1250"/>
    </location>
</feature>
<dbReference type="EMBL" id="CP120629">
    <property type="protein sequence ID" value="WEW59847.1"/>
    <property type="molecule type" value="Genomic_DNA"/>
</dbReference>
<feature type="compositionally biased region" description="Low complexity" evidence="1">
    <location>
        <begin position="360"/>
        <end position="393"/>
    </location>
</feature>